<gene>
    <name evidence="3" type="ORF">FHU40_001200</name>
</gene>
<keyword evidence="4" id="KW-1185">Reference proteome</keyword>
<feature type="compositionally biased region" description="Pro residues" evidence="1">
    <location>
        <begin position="13"/>
        <end position="31"/>
    </location>
</feature>
<feature type="compositionally biased region" description="Low complexity" evidence="1">
    <location>
        <begin position="1"/>
        <end position="12"/>
    </location>
</feature>
<evidence type="ECO:0000313" key="4">
    <source>
        <dbReference type="Proteomes" id="UP000589626"/>
    </source>
</evidence>
<sequence length="111" mass="11012">MTDETLPPEAAHPLPPPPPPPPLTPPVPPEAPAGRRRTVGLPVLAAVAAGTLLIGGLAGGIVGYAVHADGPDLGGRPGFGPGQTFRQGPDGTQPQLPAPSQDQQQDDGSSG</sequence>
<dbReference type="RefSeq" id="WP_183591305.1">
    <property type="nucleotide sequence ID" value="NZ_JACHWR010000001.1"/>
</dbReference>
<feature type="transmembrane region" description="Helical" evidence="2">
    <location>
        <begin position="43"/>
        <end position="66"/>
    </location>
</feature>
<feature type="compositionally biased region" description="Low complexity" evidence="1">
    <location>
        <begin position="93"/>
        <end position="111"/>
    </location>
</feature>
<evidence type="ECO:0000256" key="2">
    <source>
        <dbReference type="SAM" id="Phobius"/>
    </source>
</evidence>
<feature type="region of interest" description="Disordered" evidence="1">
    <location>
        <begin position="1"/>
        <end position="35"/>
    </location>
</feature>
<comment type="caution">
    <text evidence="3">The sequence shown here is derived from an EMBL/GenBank/DDBJ whole genome shotgun (WGS) entry which is preliminary data.</text>
</comment>
<keyword evidence="2" id="KW-1133">Transmembrane helix</keyword>
<name>A0A7W4VU55_9ACTN</name>
<evidence type="ECO:0000256" key="1">
    <source>
        <dbReference type="SAM" id="MobiDB-lite"/>
    </source>
</evidence>
<protein>
    <submittedName>
        <fullName evidence="3">Uncharacterized protein</fullName>
    </submittedName>
</protein>
<dbReference type="AlphaFoldDB" id="A0A7W4VU55"/>
<organism evidence="3 4">
    <name type="scientific">Nocardioides soli</name>
    <dbReference type="NCBI Taxonomy" id="1036020"/>
    <lineage>
        <taxon>Bacteria</taxon>
        <taxon>Bacillati</taxon>
        <taxon>Actinomycetota</taxon>
        <taxon>Actinomycetes</taxon>
        <taxon>Propionibacteriales</taxon>
        <taxon>Nocardioidaceae</taxon>
        <taxon>Nocardioides</taxon>
    </lineage>
</organism>
<feature type="compositionally biased region" description="Gly residues" evidence="1">
    <location>
        <begin position="72"/>
        <end position="81"/>
    </location>
</feature>
<evidence type="ECO:0000313" key="3">
    <source>
        <dbReference type="EMBL" id="MBB3041399.1"/>
    </source>
</evidence>
<reference evidence="3 4" key="1">
    <citation type="submission" date="2020-08" db="EMBL/GenBank/DDBJ databases">
        <title>Sequencing the genomes of 1000 actinobacteria strains.</title>
        <authorList>
            <person name="Klenk H.-P."/>
        </authorList>
    </citation>
    <scope>NUCLEOTIDE SEQUENCE [LARGE SCALE GENOMIC DNA]</scope>
    <source>
        <strain evidence="3 4">DSM 105498</strain>
    </source>
</reference>
<feature type="region of interest" description="Disordered" evidence="1">
    <location>
        <begin position="67"/>
        <end position="111"/>
    </location>
</feature>
<keyword evidence="2" id="KW-0812">Transmembrane</keyword>
<keyword evidence="2" id="KW-0472">Membrane</keyword>
<dbReference type="Proteomes" id="UP000589626">
    <property type="component" value="Unassembled WGS sequence"/>
</dbReference>
<accession>A0A7W4VU55</accession>
<proteinExistence type="predicted"/>
<dbReference type="EMBL" id="JACHWR010000001">
    <property type="protein sequence ID" value="MBB3041399.1"/>
    <property type="molecule type" value="Genomic_DNA"/>
</dbReference>